<protein>
    <recommendedName>
        <fullName evidence="3">histidine kinase</fullName>
        <ecNumber evidence="3">2.7.13.3</ecNumber>
    </recommendedName>
</protein>
<dbReference type="STRING" id="543526.Htur_2820"/>
<feature type="domain" description="Histidine kinase" evidence="10">
    <location>
        <begin position="61"/>
        <end position="265"/>
    </location>
</feature>
<dbReference type="SUPFAM" id="SSF55874">
    <property type="entry name" value="ATPase domain of HSP90 chaperone/DNA topoisomerase II/histidine kinase"/>
    <property type="match status" value="1"/>
</dbReference>
<evidence type="ECO:0000256" key="4">
    <source>
        <dbReference type="ARBA" id="ARBA00022475"/>
    </source>
</evidence>
<dbReference type="InterPro" id="IPR036097">
    <property type="entry name" value="HisK_dim/P_sf"/>
</dbReference>
<evidence type="ECO:0000256" key="3">
    <source>
        <dbReference type="ARBA" id="ARBA00012438"/>
    </source>
</evidence>
<dbReference type="GO" id="GO:0005524">
    <property type="term" value="F:ATP binding"/>
    <property type="evidence" value="ECO:0007669"/>
    <property type="project" value="UniProtKB-KW"/>
</dbReference>
<comment type="subcellular location">
    <subcellularLocation>
        <location evidence="2">Cell membrane</location>
        <topology evidence="2">Multi-pass membrane protein</topology>
    </subcellularLocation>
</comment>
<dbReference type="Proteomes" id="UP000001903">
    <property type="component" value="Chromosome"/>
</dbReference>
<dbReference type="InterPro" id="IPR050980">
    <property type="entry name" value="2C_sensor_his_kinase"/>
</dbReference>
<dbReference type="Gene3D" id="3.30.565.10">
    <property type="entry name" value="Histidine kinase-like ATPase, C-terminal domain"/>
    <property type="match status" value="1"/>
</dbReference>
<dbReference type="Pfam" id="PF02518">
    <property type="entry name" value="HATPase_c"/>
    <property type="match status" value="1"/>
</dbReference>
<evidence type="ECO:0000256" key="1">
    <source>
        <dbReference type="ARBA" id="ARBA00000085"/>
    </source>
</evidence>
<keyword evidence="5" id="KW-0597">Phosphoprotein</keyword>
<evidence type="ECO:0000256" key="7">
    <source>
        <dbReference type="ARBA" id="ARBA00022741"/>
    </source>
</evidence>
<evidence type="ECO:0000256" key="2">
    <source>
        <dbReference type="ARBA" id="ARBA00004651"/>
    </source>
</evidence>
<comment type="catalytic activity">
    <reaction evidence="1">
        <text>ATP + protein L-histidine = ADP + protein N-phospho-L-histidine.</text>
        <dbReference type="EC" id="2.7.13.3"/>
    </reaction>
</comment>
<evidence type="ECO:0000313" key="12">
    <source>
        <dbReference type="Proteomes" id="UP000001903"/>
    </source>
</evidence>
<dbReference type="InterPro" id="IPR003661">
    <property type="entry name" value="HisK_dim/P_dom"/>
</dbReference>
<dbReference type="GO" id="GO:0005886">
    <property type="term" value="C:plasma membrane"/>
    <property type="evidence" value="ECO:0007669"/>
    <property type="project" value="UniProtKB-SubCell"/>
</dbReference>
<evidence type="ECO:0000313" key="11">
    <source>
        <dbReference type="EMBL" id="ADB61691.1"/>
    </source>
</evidence>
<dbReference type="PROSITE" id="PS50109">
    <property type="entry name" value="HIS_KIN"/>
    <property type="match status" value="1"/>
</dbReference>
<dbReference type="EMBL" id="CP001860">
    <property type="protein sequence ID" value="ADB61691.1"/>
    <property type="molecule type" value="Genomic_DNA"/>
</dbReference>
<dbReference type="SUPFAM" id="SSF47384">
    <property type="entry name" value="Homodimeric domain of signal transducing histidine kinase"/>
    <property type="match status" value="1"/>
</dbReference>
<dbReference type="InterPro" id="IPR005467">
    <property type="entry name" value="His_kinase_dom"/>
</dbReference>
<organism evidence="11 12">
    <name type="scientific">Haloterrigena turkmenica (strain ATCC 51198 / DSM 5511 / JCM 9101 / NCIMB 13204 / VKM B-1734 / 4k)</name>
    <name type="common">Halococcus turkmenicus</name>
    <dbReference type="NCBI Taxonomy" id="543526"/>
    <lineage>
        <taxon>Archaea</taxon>
        <taxon>Methanobacteriati</taxon>
        <taxon>Methanobacteriota</taxon>
        <taxon>Stenosarchaea group</taxon>
        <taxon>Halobacteria</taxon>
        <taxon>Halobacteriales</taxon>
        <taxon>Natrialbaceae</taxon>
        <taxon>Haloterrigena</taxon>
    </lineage>
</organism>
<dbReference type="HOGENOM" id="CLU_000445_114_58_2"/>
<dbReference type="InterPro" id="IPR003594">
    <property type="entry name" value="HATPase_dom"/>
</dbReference>
<evidence type="ECO:0000256" key="9">
    <source>
        <dbReference type="ARBA" id="ARBA00022840"/>
    </source>
</evidence>
<accession>D2RXG7</accession>
<keyword evidence="4" id="KW-1003">Cell membrane</keyword>
<reference evidence="11 12" key="1">
    <citation type="journal article" date="2010" name="Stand. Genomic Sci.">
        <title>Complete genome sequence of Haloterrigena turkmenica type strain (4k).</title>
        <authorList>
            <person name="Saunders E."/>
            <person name="Tindall B.J."/>
            <person name="Fahnrich R."/>
            <person name="Lapidus A."/>
            <person name="Copeland A."/>
            <person name="Del Rio T.G."/>
            <person name="Lucas S."/>
            <person name="Chen F."/>
            <person name="Tice H."/>
            <person name="Cheng J.F."/>
            <person name="Han C."/>
            <person name="Detter J.C."/>
            <person name="Bruce D."/>
            <person name="Goodwin L."/>
            <person name="Chain P."/>
            <person name="Pitluck S."/>
            <person name="Pati A."/>
            <person name="Ivanova N."/>
            <person name="Mavromatis K."/>
            <person name="Chen A."/>
            <person name="Palaniappan K."/>
            <person name="Land M."/>
            <person name="Hauser L."/>
            <person name="Chang Y.J."/>
            <person name="Jeffries C.D."/>
            <person name="Brettin T."/>
            <person name="Rohde M."/>
            <person name="Goker M."/>
            <person name="Bristow J."/>
            <person name="Eisen J.A."/>
            <person name="Markowitz V."/>
            <person name="Hugenholtz P."/>
            <person name="Klenk H.P."/>
            <person name="Kyrpides N.C."/>
        </authorList>
    </citation>
    <scope>NUCLEOTIDE SEQUENCE [LARGE SCALE GENOMIC DNA]</scope>
    <source>
        <strain evidence="12">ATCC 51198 / DSM 5511 / JCM 9101 / NCIMB 13204 / VKM B-1734 / 4k</strain>
    </source>
</reference>
<dbReference type="AlphaFoldDB" id="D2RXG7"/>
<dbReference type="KEGG" id="htu:Htur_2820"/>
<dbReference type="eggNOG" id="arCOG02364">
    <property type="taxonomic scope" value="Archaea"/>
</dbReference>
<evidence type="ECO:0000256" key="5">
    <source>
        <dbReference type="ARBA" id="ARBA00022553"/>
    </source>
</evidence>
<dbReference type="PRINTS" id="PR00344">
    <property type="entry name" value="BCTRLSENSOR"/>
</dbReference>
<dbReference type="PANTHER" id="PTHR44936:SF10">
    <property type="entry name" value="SENSOR PROTEIN RSTB"/>
    <property type="match status" value="1"/>
</dbReference>
<dbReference type="InterPro" id="IPR004358">
    <property type="entry name" value="Sig_transdc_His_kin-like_C"/>
</dbReference>
<keyword evidence="6" id="KW-0808">Transferase</keyword>
<keyword evidence="7" id="KW-0547">Nucleotide-binding</keyword>
<evidence type="ECO:0000256" key="8">
    <source>
        <dbReference type="ARBA" id="ARBA00022777"/>
    </source>
</evidence>
<sequence>MLELVTDPQTSARLQTVKGWVFVGGSTCLVYALVRSNQRRHERTTARLEHALQQTSVLHRLLRHNLRNNCNVIRGNAELLEANDAVPAAVDPHLEEIKHQTDRLVELGSKTRCLRDAVLEGDEPVRRLDLTPAIDAVVASARDRYPEATIEIDRPETCSVRTTPKIERALRELLDNAVEHSERAAPTVRIAVRRTDEGVDIAVADDGPGLPEIERTVLENGIESPMIHSKGLGLWIVRTIVVQAGGSVELVEESRGTTVVLSLPD</sequence>
<keyword evidence="9" id="KW-0067">ATP-binding</keyword>
<keyword evidence="12" id="KW-1185">Reference proteome</keyword>
<name>D2RXG7_HALTV</name>
<gene>
    <name evidence="11" type="ordered locus">Htur_2820</name>
</gene>
<dbReference type="CDD" id="cd00082">
    <property type="entry name" value="HisKA"/>
    <property type="match status" value="1"/>
</dbReference>
<evidence type="ECO:0000259" key="10">
    <source>
        <dbReference type="PROSITE" id="PS50109"/>
    </source>
</evidence>
<dbReference type="SMART" id="SM00387">
    <property type="entry name" value="HATPase_c"/>
    <property type="match status" value="1"/>
</dbReference>
<keyword evidence="8 11" id="KW-0418">Kinase</keyword>
<dbReference type="EC" id="2.7.13.3" evidence="3"/>
<evidence type="ECO:0000256" key="6">
    <source>
        <dbReference type="ARBA" id="ARBA00022679"/>
    </source>
</evidence>
<keyword evidence="4" id="KW-0472">Membrane</keyword>
<dbReference type="PANTHER" id="PTHR44936">
    <property type="entry name" value="SENSOR PROTEIN CREC"/>
    <property type="match status" value="1"/>
</dbReference>
<proteinExistence type="predicted"/>
<dbReference type="GO" id="GO:0000155">
    <property type="term" value="F:phosphorelay sensor kinase activity"/>
    <property type="evidence" value="ECO:0007669"/>
    <property type="project" value="InterPro"/>
</dbReference>
<dbReference type="InterPro" id="IPR036890">
    <property type="entry name" value="HATPase_C_sf"/>
</dbReference>